<evidence type="ECO:0000256" key="1">
    <source>
        <dbReference type="SAM" id="MobiDB-lite"/>
    </source>
</evidence>
<organism evidence="2 3">
    <name type="scientific">Nocardioides mangrovi</name>
    <dbReference type="NCBI Taxonomy" id="2874580"/>
    <lineage>
        <taxon>Bacteria</taxon>
        <taxon>Bacillati</taxon>
        <taxon>Actinomycetota</taxon>
        <taxon>Actinomycetes</taxon>
        <taxon>Propionibacteriales</taxon>
        <taxon>Nocardioidaceae</taxon>
        <taxon>Nocardioides</taxon>
    </lineage>
</organism>
<evidence type="ECO:0000313" key="3">
    <source>
        <dbReference type="Proteomes" id="UP000780875"/>
    </source>
</evidence>
<name>A0ABS7UGK2_9ACTN</name>
<dbReference type="EMBL" id="JAIQZJ010000010">
    <property type="protein sequence ID" value="MBZ5739806.1"/>
    <property type="molecule type" value="Genomic_DNA"/>
</dbReference>
<feature type="region of interest" description="Disordered" evidence="1">
    <location>
        <begin position="195"/>
        <end position="220"/>
    </location>
</feature>
<proteinExistence type="predicted"/>
<gene>
    <name evidence="2" type="ORF">K8U61_16645</name>
</gene>
<reference evidence="2 3" key="1">
    <citation type="submission" date="2021-09" db="EMBL/GenBank/DDBJ databases">
        <title>Whole genome sequence of Nocardioides sp. GBK3QG-3.</title>
        <authorList>
            <person name="Tuo L."/>
        </authorList>
    </citation>
    <scope>NUCLEOTIDE SEQUENCE [LARGE SCALE GENOMIC DNA]</scope>
    <source>
        <strain evidence="2 3">GBK3QG-3</strain>
    </source>
</reference>
<keyword evidence="3" id="KW-1185">Reference proteome</keyword>
<accession>A0ABS7UGK2</accession>
<protein>
    <submittedName>
        <fullName evidence="2">Uncharacterized protein</fullName>
    </submittedName>
</protein>
<evidence type="ECO:0000313" key="2">
    <source>
        <dbReference type="EMBL" id="MBZ5739806.1"/>
    </source>
</evidence>
<sequence>MTTGVRLCWLPLGADGRVVRRCGRAWEAWQARRQHRRPQPLFHAALEVVVDGDRWTVEMAPAWSGPATERGVVGTGPVGLRPLGRSRLFRYEVRVWRDGTIPDLATAVGGPSEVDTDGTRAHRLLAVLRGVPTPTWGRDELRLGEMWNSNSVVAWALAASGHDVTGLRPPGEGRAPGWDAGLRLAAAPSWRTGASRYGVRRSRSGVESGPRARRCARRGP</sequence>
<dbReference type="Proteomes" id="UP000780875">
    <property type="component" value="Unassembled WGS sequence"/>
</dbReference>
<feature type="compositionally biased region" description="Basic residues" evidence="1">
    <location>
        <begin position="211"/>
        <end position="220"/>
    </location>
</feature>
<dbReference type="RefSeq" id="WP_224124169.1">
    <property type="nucleotide sequence ID" value="NZ_JAIQZJ010000010.1"/>
</dbReference>
<comment type="caution">
    <text evidence="2">The sequence shown here is derived from an EMBL/GenBank/DDBJ whole genome shotgun (WGS) entry which is preliminary data.</text>
</comment>